<dbReference type="EMBL" id="GL945017">
    <property type="protein sequence ID" value="EGN57470.1"/>
    <property type="molecule type" value="Genomic_DNA"/>
</dbReference>
<name>F8N7L0_9BACT</name>
<sequence>MEHVNMTWVNKLRLQYLRTLELYEETSQRLPTSEVKAYKILLSVKTVDDFRQWRRMMDEFGMSYVHTDYPKTLNLLSELDDCAEGANDTTIAAFIKWKLTINPSEHVKVMALNSDLVHILRMAVKRDEDVHIYIFPCGKRWAVIGQDADRLFGLFGWQTGYVIDNDGSAVSWMFINHYGLEVLKHSGYSIKFMDYGEFDIISEAFEEDITASLQQFVDYLRMMTNLTTEMQDFMKKLHPISVPVNGYHELMEGKLKMLKDGVSVIMPDGKMIPLAEGHSWRLDAVGRSCLNLFTPKIGEA</sequence>
<evidence type="ECO:0000313" key="1">
    <source>
        <dbReference type="EMBL" id="EGN57470.1"/>
    </source>
</evidence>
<accession>F8N7L0</accession>
<keyword evidence="2" id="KW-1185">Reference proteome</keyword>
<dbReference type="OrthoDB" id="1083299at2"/>
<dbReference type="AlphaFoldDB" id="F8N7L0"/>
<evidence type="ECO:0000313" key="2">
    <source>
        <dbReference type="Proteomes" id="UP000002772"/>
    </source>
</evidence>
<dbReference type="HOGENOM" id="CLU_927055_0_0_10"/>
<protein>
    <submittedName>
        <fullName evidence="1">Uncharacterized protein</fullName>
    </submittedName>
</protein>
<proteinExistence type="predicted"/>
<gene>
    <name evidence="1" type="ORF">Premu_2076</name>
</gene>
<dbReference type="RefSeq" id="WP_007575051.1">
    <property type="nucleotide sequence ID" value="NZ_BPTS01000002.1"/>
</dbReference>
<organism evidence="1 2">
    <name type="scientific">Hallella multisaccharivorax DSM 17128</name>
    <dbReference type="NCBI Taxonomy" id="688246"/>
    <lineage>
        <taxon>Bacteria</taxon>
        <taxon>Pseudomonadati</taxon>
        <taxon>Bacteroidota</taxon>
        <taxon>Bacteroidia</taxon>
        <taxon>Bacteroidales</taxon>
        <taxon>Prevotellaceae</taxon>
        <taxon>Hallella</taxon>
    </lineage>
</organism>
<dbReference type="STRING" id="688246.Premu_2076"/>
<dbReference type="Proteomes" id="UP000002772">
    <property type="component" value="Unassembled WGS sequence"/>
</dbReference>
<reference evidence="2" key="1">
    <citation type="journal article" date="2011" name="Stand. Genomic Sci.">
        <title>Non-contiguous finished genome sequence of the opportunistic oral pathogen Prevotella multisaccharivorax type strain (PPPA20).</title>
        <authorList>
            <person name="Pati A."/>
            <person name="Gronow S."/>
            <person name="Lu M."/>
            <person name="Lapidus A."/>
            <person name="Nolan M."/>
            <person name="Lucas S."/>
            <person name="Hammon N."/>
            <person name="Deshpande S."/>
            <person name="Cheng J.F."/>
            <person name="Tapia R."/>
            <person name="Han C."/>
            <person name="Goodwin L."/>
            <person name="Pitluck S."/>
            <person name="Liolios K."/>
            <person name="Pagani I."/>
            <person name="Mavromatis K."/>
            <person name="Mikhailova N."/>
            <person name="Huntemann M."/>
            <person name="Chen A."/>
            <person name="Palaniappan K."/>
            <person name="Land M."/>
            <person name="Hauser L."/>
            <person name="Detter J.C."/>
            <person name="Brambilla E.M."/>
            <person name="Rohde M."/>
            <person name="Goker M."/>
            <person name="Woyke T."/>
            <person name="Bristow J."/>
            <person name="Eisen J.A."/>
            <person name="Markowitz V."/>
            <person name="Hugenholtz P."/>
            <person name="Kyrpides N.C."/>
            <person name="Klenk H.P."/>
            <person name="Ivanova N."/>
        </authorList>
    </citation>
    <scope>NUCLEOTIDE SEQUENCE [LARGE SCALE GENOMIC DNA]</scope>
    <source>
        <strain evidence="2">DSM 17128</strain>
    </source>
</reference>